<keyword evidence="3" id="KW-1185">Reference proteome</keyword>
<evidence type="ECO:0000313" key="2">
    <source>
        <dbReference type="EMBL" id="KAK0643784.1"/>
    </source>
</evidence>
<accession>A0AA39Y0L0</accession>
<dbReference type="AlphaFoldDB" id="A0AA39Y0L0"/>
<organism evidence="2 3">
    <name type="scientific">Cercophora newfieldiana</name>
    <dbReference type="NCBI Taxonomy" id="92897"/>
    <lineage>
        <taxon>Eukaryota</taxon>
        <taxon>Fungi</taxon>
        <taxon>Dikarya</taxon>
        <taxon>Ascomycota</taxon>
        <taxon>Pezizomycotina</taxon>
        <taxon>Sordariomycetes</taxon>
        <taxon>Sordariomycetidae</taxon>
        <taxon>Sordariales</taxon>
        <taxon>Lasiosphaeriaceae</taxon>
        <taxon>Cercophora</taxon>
    </lineage>
</organism>
<dbReference type="SUPFAM" id="SSF49777">
    <property type="entry name" value="PEBP-like"/>
    <property type="match status" value="1"/>
</dbReference>
<evidence type="ECO:0000256" key="1">
    <source>
        <dbReference type="SAM" id="MobiDB-lite"/>
    </source>
</evidence>
<dbReference type="GO" id="GO:0030162">
    <property type="term" value="P:regulation of proteolysis"/>
    <property type="evidence" value="ECO:0007669"/>
    <property type="project" value="TreeGrafter"/>
</dbReference>
<dbReference type="Gene3D" id="3.90.280.10">
    <property type="entry name" value="PEBP-like"/>
    <property type="match status" value="1"/>
</dbReference>
<dbReference type="InterPro" id="IPR008914">
    <property type="entry name" value="PEBP"/>
</dbReference>
<sequence length="241" mass="25941">MPNEPDSIKNILSSLISESPPASPLRAPLRIHFPGTTLTTPGTHLTRSETSTPPSFSVSAHALDNLSFPNCDLSPTTSAASHESSSTSSILSHSPSAEDNNNNNNNNNVPHYLVAGLDLDPPFPSFPVMGPLLHSLQADMTLATGEMGADEEFIRLQGRSREGEEVAGYMGPAPPPWSGPHRYVFVVWEQPKGVDGGKIREELGLQEGEGVGMVGRLRWDLEGFERRLGLGRVVAGNYFVC</sequence>
<feature type="region of interest" description="Disordered" evidence="1">
    <location>
        <begin position="74"/>
        <end position="107"/>
    </location>
</feature>
<dbReference type="Pfam" id="PF01161">
    <property type="entry name" value="PBP"/>
    <property type="match status" value="1"/>
</dbReference>
<dbReference type="EMBL" id="JAULSV010000005">
    <property type="protein sequence ID" value="KAK0643784.1"/>
    <property type="molecule type" value="Genomic_DNA"/>
</dbReference>
<dbReference type="Proteomes" id="UP001174936">
    <property type="component" value="Unassembled WGS sequence"/>
</dbReference>
<gene>
    <name evidence="2" type="ORF">B0T16DRAFT_430248</name>
</gene>
<name>A0AA39Y0L0_9PEZI</name>
<dbReference type="CDD" id="cd00866">
    <property type="entry name" value="PEBP_euk"/>
    <property type="match status" value="1"/>
</dbReference>
<dbReference type="PANTHER" id="PTHR11362">
    <property type="entry name" value="PHOSPHATIDYLETHANOLAMINE-BINDING PROTEIN"/>
    <property type="match status" value="1"/>
</dbReference>
<feature type="compositionally biased region" description="Low complexity" evidence="1">
    <location>
        <begin position="32"/>
        <end position="45"/>
    </location>
</feature>
<proteinExistence type="predicted"/>
<protein>
    <submittedName>
        <fullName evidence="2">Phosphatidylethanolamine-binding protein</fullName>
    </submittedName>
</protein>
<dbReference type="GO" id="GO:0005543">
    <property type="term" value="F:phospholipid binding"/>
    <property type="evidence" value="ECO:0007669"/>
    <property type="project" value="TreeGrafter"/>
</dbReference>
<evidence type="ECO:0000313" key="3">
    <source>
        <dbReference type="Proteomes" id="UP001174936"/>
    </source>
</evidence>
<comment type="caution">
    <text evidence="2">The sequence shown here is derived from an EMBL/GenBank/DDBJ whole genome shotgun (WGS) entry which is preliminary data.</text>
</comment>
<dbReference type="InterPro" id="IPR035810">
    <property type="entry name" value="PEBP_euk"/>
</dbReference>
<dbReference type="GO" id="GO:0030414">
    <property type="term" value="F:peptidase inhibitor activity"/>
    <property type="evidence" value="ECO:0007669"/>
    <property type="project" value="TreeGrafter"/>
</dbReference>
<dbReference type="GO" id="GO:0046578">
    <property type="term" value="P:regulation of Ras protein signal transduction"/>
    <property type="evidence" value="ECO:0007669"/>
    <property type="project" value="TreeGrafter"/>
</dbReference>
<dbReference type="InterPro" id="IPR036610">
    <property type="entry name" value="PEBP-like_sf"/>
</dbReference>
<feature type="region of interest" description="Disordered" evidence="1">
    <location>
        <begin position="18"/>
        <end position="56"/>
    </location>
</feature>
<dbReference type="PANTHER" id="PTHR11362:SF78">
    <property type="entry name" value="PROTEASE INHIBITOR"/>
    <property type="match status" value="1"/>
</dbReference>
<reference evidence="2" key="1">
    <citation type="submission" date="2023-06" db="EMBL/GenBank/DDBJ databases">
        <title>Genome-scale phylogeny and comparative genomics of the fungal order Sordariales.</title>
        <authorList>
            <consortium name="Lawrence Berkeley National Laboratory"/>
            <person name="Hensen N."/>
            <person name="Bonometti L."/>
            <person name="Westerberg I."/>
            <person name="Brannstrom I.O."/>
            <person name="Guillou S."/>
            <person name="Cros-Aarteil S."/>
            <person name="Calhoun S."/>
            <person name="Haridas S."/>
            <person name="Kuo A."/>
            <person name="Mondo S."/>
            <person name="Pangilinan J."/>
            <person name="Riley R."/>
            <person name="Labutti K."/>
            <person name="Andreopoulos B."/>
            <person name="Lipzen A."/>
            <person name="Chen C."/>
            <person name="Yanf M."/>
            <person name="Daum C."/>
            <person name="Ng V."/>
            <person name="Clum A."/>
            <person name="Steindorff A."/>
            <person name="Ohm R."/>
            <person name="Martin F."/>
            <person name="Silar P."/>
            <person name="Natvig D."/>
            <person name="Lalanne C."/>
            <person name="Gautier V."/>
            <person name="Ament-Velasquez S.L."/>
            <person name="Kruys A."/>
            <person name="Hutchinson M.I."/>
            <person name="Powell A.J."/>
            <person name="Barry K."/>
            <person name="Miller A.N."/>
            <person name="Grigoriev I.V."/>
            <person name="Debuchy R."/>
            <person name="Gladieux P."/>
            <person name="Thoren M.H."/>
            <person name="Johannesson H."/>
        </authorList>
    </citation>
    <scope>NUCLEOTIDE SEQUENCE</scope>
    <source>
        <strain evidence="2">SMH2532-1</strain>
    </source>
</reference>